<evidence type="ECO:0000259" key="3">
    <source>
        <dbReference type="Pfam" id="PF08543"/>
    </source>
</evidence>
<dbReference type="GO" id="GO:0009229">
    <property type="term" value="P:thiamine diphosphate biosynthetic process"/>
    <property type="evidence" value="ECO:0007669"/>
    <property type="project" value="UniProtKB-UniPathway"/>
</dbReference>
<gene>
    <name evidence="4" type="ORF">ENI96_05555</name>
</gene>
<dbReference type="EC" id="2.7.1.49" evidence="2"/>
<evidence type="ECO:0000256" key="2">
    <source>
        <dbReference type="ARBA" id="ARBA00012135"/>
    </source>
</evidence>
<dbReference type="InterPro" id="IPR004399">
    <property type="entry name" value="HMP/HMP-P_kinase_dom"/>
</dbReference>
<accession>A0A831RN18</accession>
<dbReference type="SUPFAM" id="SSF53613">
    <property type="entry name" value="Ribokinase-like"/>
    <property type="match status" value="1"/>
</dbReference>
<dbReference type="GO" id="GO:0005829">
    <property type="term" value="C:cytosol"/>
    <property type="evidence" value="ECO:0007669"/>
    <property type="project" value="TreeGrafter"/>
</dbReference>
<feature type="domain" description="Pyridoxamine kinase/Phosphomethylpyrimidine kinase" evidence="3">
    <location>
        <begin position="16"/>
        <end position="251"/>
    </location>
</feature>
<comment type="caution">
    <text evidence="4">The sequence shown here is derived from an EMBL/GenBank/DDBJ whole genome shotgun (WGS) entry which is preliminary data.</text>
</comment>
<evidence type="ECO:0000256" key="1">
    <source>
        <dbReference type="ARBA" id="ARBA00004948"/>
    </source>
</evidence>
<protein>
    <recommendedName>
        <fullName evidence="2">hydroxymethylpyrimidine kinase</fullName>
        <ecNumber evidence="2">2.7.1.49</ecNumber>
    </recommendedName>
</protein>
<dbReference type="EMBL" id="DRKP01000062">
    <property type="protein sequence ID" value="HEB95879.1"/>
    <property type="molecule type" value="Genomic_DNA"/>
</dbReference>
<dbReference type="Proteomes" id="UP000886251">
    <property type="component" value="Unassembled WGS sequence"/>
</dbReference>
<dbReference type="Pfam" id="PF08543">
    <property type="entry name" value="Phos_pyr_kin"/>
    <property type="match status" value="1"/>
</dbReference>
<sequence length="269" mass="28148">MHPAPPPMILSIAGHDPTGGAGIQADIEAIAACGGRAVTAVSALTVQDTRDVRLLEAVAPELLEAQLQTLLQDIPVQAIKIGLIGSVQNARVIARILGQRPALPVVLDPVLAAGGGGDLASAGLPEAIVDTLLPRVGLLTPNTPEARRLGGDGELATCAHRLLERGCGAVLITGTHEREEAVINRLFRRDLPPLAASWPRLPESYHGSGCTLSAAIATLLGRGFPLEQAVERAQAFTWNSLRLGYRPGAGQYLPDRMAVERTEAAGPRP</sequence>
<reference evidence="4" key="1">
    <citation type="journal article" date="2020" name="mSystems">
        <title>Genome- and Community-Level Interaction Insights into Carbon Utilization and Element Cycling Functions of Hydrothermarchaeota in Hydrothermal Sediment.</title>
        <authorList>
            <person name="Zhou Z."/>
            <person name="Liu Y."/>
            <person name="Xu W."/>
            <person name="Pan J."/>
            <person name="Luo Z.H."/>
            <person name="Li M."/>
        </authorList>
    </citation>
    <scope>NUCLEOTIDE SEQUENCE [LARGE SCALE GENOMIC DNA]</scope>
    <source>
        <strain evidence="4">HyVt-443</strain>
    </source>
</reference>
<dbReference type="AlphaFoldDB" id="A0A831RN18"/>
<dbReference type="UniPathway" id="UPA00060">
    <property type="reaction ID" value="UER00138"/>
</dbReference>
<dbReference type="Gene3D" id="3.40.1190.20">
    <property type="match status" value="1"/>
</dbReference>
<keyword evidence="4" id="KW-0418">Kinase</keyword>
<dbReference type="InterPro" id="IPR013749">
    <property type="entry name" value="PM/HMP-P_kinase-1"/>
</dbReference>
<dbReference type="GO" id="GO:0009228">
    <property type="term" value="P:thiamine biosynthetic process"/>
    <property type="evidence" value="ECO:0007669"/>
    <property type="project" value="InterPro"/>
</dbReference>
<dbReference type="CDD" id="cd01169">
    <property type="entry name" value="HMPP_kinase"/>
    <property type="match status" value="1"/>
</dbReference>
<dbReference type="PANTHER" id="PTHR20858">
    <property type="entry name" value="PHOSPHOMETHYLPYRIMIDINE KINASE"/>
    <property type="match status" value="1"/>
</dbReference>
<name>A0A831RN18_9GAMM</name>
<organism evidence="4">
    <name type="scientific">Sedimenticola thiotaurini</name>
    <dbReference type="NCBI Taxonomy" id="1543721"/>
    <lineage>
        <taxon>Bacteria</taxon>
        <taxon>Pseudomonadati</taxon>
        <taxon>Pseudomonadota</taxon>
        <taxon>Gammaproteobacteria</taxon>
        <taxon>Chromatiales</taxon>
        <taxon>Sedimenticolaceae</taxon>
        <taxon>Sedimenticola</taxon>
    </lineage>
</organism>
<dbReference type="InterPro" id="IPR029056">
    <property type="entry name" value="Ribokinase-like"/>
</dbReference>
<keyword evidence="4" id="KW-0808">Transferase</keyword>
<proteinExistence type="predicted"/>
<dbReference type="PANTHER" id="PTHR20858:SF17">
    <property type="entry name" value="HYDROXYMETHYLPYRIMIDINE_PHOSPHOMETHYLPYRIMIDINE KINASE THI20-RELATED"/>
    <property type="match status" value="1"/>
</dbReference>
<dbReference type="GO" id="GO:0008972">
    <property type="term" value="F:phosphomethylpyrimidine kinase activity"/>
    <property type="evidence" value="ECO:0007669"/>
    <property type="project" value="InterPro"/>
</dbReference>
<dbReference type="GO" id="GO:0008902">
    <property type="term" value="F:hydroxymethylpyrimidine kinase activity"/>
    <property type="evidence" value="ECO:0007669"/>
    <property type="project" value="UniProtKB-EC"/>
</dbReference>
<evidence type="ECO:0000313" key="4">
    <source>
        <dbReference type="EMBL" id="HEB95879.1"/>
    </source>
</evidence>
<comment type="pathway">
    <text evidence="1">Cofactor biosynthesis; thiamine diphosphate biosynthesis.</text>
</comment>